<dbReference type="InterPro" id="IPR035979">
    <property type="entry name" value="RBD_domain_sf"/>
</dbReference>
<feature type="compositionally biased region" description="Low complexity" evidence="3">
    <location>
        <begin position="930"/>
        <end position="940"/>
    </location>
</feature>
<feature type="region of interest" description="Disordered" evidence="3">
    <location>
        <begin position="754"/>
        <end position="828"/>
    </location>
</feature>
<dbReference type="SMART" id="SM00360">
    <property type="entry name" value="RRM"/>
    <property type="match status" value="1"/>
</dbReference>
<proteinExistence type="predicted"/>
<feature type="compositionally biased region" description="Low complexity" evidence="3">
    <location>
        <begin position="783"/>
        <end position="822"/>
    </location>
</feature>
<dbReference type="InterPro" id="IPR033503">
    <property type="entry name" value="GW182_RRM"/>
</dbReference>
<dbReference type="Pfam" id="PF16608">
    <property type="entry name" value="TNRC6-PABC_bdg"/>
    <property type="match status" value="1"/>
</dbReference>
<dbReference type="GO" id="GO:0060213">
    <property type="term" value="P:positive regulation of nuclear-transcribed mRNA poly(A) tail shortening"/>
    <property type="evidence" value="ECO:0007669"/>
    <property type="project" value="TreeGrafter"/>
</dbReference>
<dbReference type="AlphaFoldDB" id="A0A1D2NHS0"/>
<feature type="compositionally biased region" description="Pro residues" evidence="3">
    <location>
        <begin position="328"/>
        <end position="342"/>
    </location>
</feature>
<dbReference type="Pfam" id="PF12938">
    <property type="entry name" value="M_domain"/>
    <property type="match status" value="1"/>
</dbReference>
<dbReference type="PANTHER" id="PTHR13020">
    <property type="entry name" value="TRINUCLEOTIDE REPEAT-CONTAINING GENE 6"/>
    <property type="match status" value="1"/>
</dbReference>
<comment type="caution">
    <text evidence="5">The sequence shown here is derived from an EMBL/GenBank/DDBJ whole genome shotgun (WGS) entry which is preliminary data.</text>
</comment>
<evidence type="ECO:0000313" key="5">
    <source>
        <dbReference type="EMBL" id="ODN04635.1"/>
    </source>
</evidence>
<dbReference type="STRING" id="48709.A0A1D2NHS0"/>
<dbReference type="PROSITE" id="PS50102">
    <property type="entry name" value="RRM"/>
    <property type="match status" value="1"/>
</dbReference>
<feature type="compositionally biased region" description="Polar residues" evidence="3">
    <location>
        <begin position="620"/>
        <end position="648"/>
    </location>
</feature>
<evidence type="ECO:0000313" key="6">
    <source>
        <dbReference type="Proteomes" id="UP000094527"/>
    </source>
</evidence>
<protein>
    <submittedName>
        <fullName evidence="5">Protein Gawky</fullName>
    </submittedName>
</protein>
<dbReference type="GO" id="GO:0000932">
    <property type="term" value="C:P-body"/>
    <property type="evidence" value="ECO:0007669"/>
    <property type="project" value="TreeGrafter"/>
</dbReference>
<feature type="compositionally biased region" description="Low complexity" evidence="3">
    <location>
        <begin position="178"/>
        <end position="194"/>
    </location>
</feature>
<feature type="domain" description="RRM" evidence="4">
    <location>
        <begin position="836"/>
        <end position="908"/>
    </location>
</feature>
<feature type="compositionally biased region" description="Low complexity" evidence="3">
    <location>
        <begin position="478"/>
        <end position="496"/>
    </location>
</feature>
<dbReference type="InterPro" id="IPR000504">
    <property type="entry name" value="RRM_dom"/>
</dbReference>
<dbReference type="SUPFAM" id="SSF54928">
    <property type="entry name" value="RNA-binding domain, RBD"/>
    <property type="match status" value="1"/>
</dbReference>
<evidence type="ECO:0000256" key="3">
    <source>
        <dbReference type="SAM" id="MobiDB-lite"/>
    </source>
</evidence>
<gene>
    <name evidence="5" type="ORF">Ocin01_02067</name>
</gene>
<dbReference type="CDD" id="cd12435">
    <property type="entry name" value="RRM_GW182_like"/>
    <property type="match status" value="1"/>
</dbReference>
<dbReference type="OMA" id="GNGMNMG"/>
<feature type="region of interest" description="Disordered" evidence="3">
    <location>
        <begin position="544"/>
        <end position="687"/>
    </location>
</feature>
<dbReference type="InterPro" id="IPR026805">
    <property type="entry name" value="GW182_M_dom"/>
</dbReference>
<feature type="compositionally biased region" description="Basic and acidic residues" evidence="3">
    <location>
        <begin position="754"/>
        <end position="764"/>
    </location>
</feature>
<accession>A0A1D2NHS0</accession>
<feature type="compositionally biased region" description="Low complexity" evidence="3">
    <location>
        <begin position="583"/>
        <end position="598"/>
    </location>
</feature>
<keyword evidence="6" id="KW-1185">Reference proteome</keyword>
<dbReference type="GO" id="GO:0035278">
    <property type="term" value="P:miRNA-mediated gene silencing by inhibition of translation"/>
    <property type="evidence" value="ECO:0007669"/>
    <property type="project" value="InterPro"/>
</dbReference>
<dbReference type="GO" id="GO:0003723">
    <property type="term" value="F:RNA binding"/>
    <property type="evidence" value="ECO:0007669"/>
    <property type="project" value="UniProtKB-UniRule"/>
</dbReference>
<evidence type="ECO:0000256" key="2">
    <source>
        <dbReference type="PROSITE-ProRule" id="PRU00176"/>
    </source>
</evidence>
<feature type="region of interest" description="Disordered" evidence="3">
    <location>
        <begin position="287"/>
        <end position="352"/>
    </location>
</feature>
<feature type="compositionally biased region" description="Polar residues" evidence="3">
    <location>
        <begin position="551"/>
        <end position="562"/>
    </location>
</feature>
<dbReference type="InterPro" id="IPR052068">
    <property type="entry name" value="GW182_domain"/>
</dbReference>
<dbReference type="InterPro" id="IPR012677">
    <property type="entry name" value="Nucleotide-bd_a/b_plait_sf"/>
</dbReference>
<feature type="region of interest" description="Disordered" evidence="3">
    <location>
        <begin position="478"/>
        <end position="530"/>
    </location>
</feature>
<keyword evidence="1 2" id="KW-0694">RNA-binding</keyword>
<feature type="compositionally biased region" description="Gly residues" evidence="3">
    <location>
        <begin position="141"/>
        <end position="159"/>
    </location>
</feature>
<dbReference type="EMBL" id="LJIJ01000039">
    <property type="protein sequence ID" value="ODN04635.1"/>
    <property type="molecule type" value="Genomic_DNA"/>
</dbReference>
<feature type="non-terminal residue" evidence="5">
    <location>
        <position position="1"/>
    </location>
</feature>
<dbReference type="Pfam" id="PF00076">
    <property type="entry name" value="RRM_1"/>
    <property type="match status" value="1"/>
</dbReference>
<evidence type="ECO:0000259" key="4">
    <source>
        <dbReference type="PROSITE" id="PS50102"/>
    </source>
</evidence>
<feature type="compositionally biased region" description="Gly residues" evidence="3">
    <location>
        <begin position="121"/>
        <end position="130"/>
    </location>
</feature>
<evidence type="ECO:0000256" key="1">
    <source>
        <dbReference type="ARBA" id="ARBA00022884"/>
    </source>
</evidence>
<dbReference type="GO" id="GO:0005654">
    <property type="term" value="C:nucleoplasm"/>
    <property type="evidence" value="ECO:0007669"/>
    <property type="project" value="TreeGrafter"/>
</dbReference>
<sequence length="989" mass="103633">GCGINLNHHHNSRHMQSQWGGGGPGPGPVAQQGHANMGMGIGGGHGAQHGLKDNIGNKQVGGSGWDDVSPPTQRRPVPNIPNYDDGTSLWGSPIAAQQQPQQPQPRGMPPNRGMPNKMDMGWGGHGGQTRNGGWQNPEGPQDGGFNPGGGGGGGGGGGWNDDNNKAIGSWSEPQMSQNNSWNKPKTPTNPNPGWGDDGLVDVSNWGVPPKPTGSRYHNGNANGSTAKDLLWSSIKPYNKLLADLGCKKEDLEQLNFRSSNINLNDAMDHLDPLAPGGVGVGGRGPMDGPWGGGGGAGPLGPQRRGPPPPVEDHFDLGGLGVGPGPMGMGPPPQPRGGFPPNPSGFSGANSIMNNVGNPGAALNQGLLARLLNSQQPNNQPQFNPQGRVPANSLQLLVQQIRMAVQAGYLSSQILSHPLPQQSLYLLNQLLQQIKVFHQLTETQRQIGKSNSNAALQLSVQITKTKQAIANLHNQIAAQQALHAKQQQQQQPHHPLANAGGPGNPPNNDFFKAPPVLGDNRGVGNSGSSMMDPFMALPNNFGSDVGIKESNQHQQSKLGQWTKSVEKDDSNPVPEFSRAPGQQSNNSSNLLKNNPSLILGQSDNTWSSAASRSGGDGWPTDHSSSSQNVNNSALNQGDDSSKSGSNVNMNPEAWPADLVPEFEPGKPWKGTQMIKNVDDDPTLTPGSVVRSPLSLAAIKDDFLQKNSTSTMSSMQNDSLANPLISLQSSNPWSFTPTSSGSTSIANSLAKQLNPKWDDMGRRDLWDYNNSAGGAPGSRPPPGLPKKAPGPNTSVPSASGNVTSGTNSSTFNSFRNNSTNSWGGPNPGGAGGLGNSHSWLLLRNLTPQIDGSTLKTLCCQHGPLQKFHLYTSHGVALVRYSSSEEAGKAQRALNNCLLGNTTILAETAGDDVHNIIQGFNSAVNQPSSAPTNSGFSSGNNSNDNPWGVIRDNSPLWSSNPWGSSGLDGPDRATPSSLNSLLPGDLLGGESA</sequence>
<feature type="compositionally biased region" description="Gly residues" evidence="3">
    <location>
        <begin position="287"/>
        <end position="298"/>
    </location>
</feature>
<dbReference type="InterPro" id="IPR032226">
    <property type="entry name" value="TNRC6_PABC-bd"/>
</dbReference>
<reference evidence="5 6" key="1">
    <citation type="journal article" date="2016" name="Genome Biol. Evol.">
        <title>Gene Family Evolution Reflects Adaptation to Soil Environmental Stressors in the Genome of the Collembolan Orchesella cincta.</title>
        <authorList>
            <person name="Faddeeva-Vakhrusheva A."/>
            <person name="Derks M.F."/>
            <person name="Anvar S.Y."/>
            <person name="Agamennone V."/>
            <person name="Suring W."/>
            <person name="Smit S."/>
            <person name="van Straalen N.M."/>
            <person name="Roelofs D."/>
        </authorList>
    </citation>
    <scope>NUCLEOTIDE SEQUENCE [LARGE SCALE GENOMIC DNA]</scope>
    <source>
        <tissue evidence="5">Mixed pool</tissue>
    </source>
</reference>
<dbReference type="Proteomes" id="UP000094527">
    <property type="component" value="Unassembled WGS sequence"/>
</dbReference>
<feature type="compositionally biased region" description="Polar residues" evidence="3">
    <location>
        <begin position="600"/>
        <end position="610"/>
    </location>
</feature>
<dbReference type="Gene3D" id="3.30.70.330">
    <property type="match status" value="1"/>
</dbReference>
<feature type="region of interest" description="Disordered" evidence="3">
    <location>
        <begin position="1"/>
        <end position="195"/>
    </location>
</feature>
<name>A0A1D2NHS0_ORCCI</name>
<feature type="region of interest" description="Disordered" evidence="3">
    <location>
        <begin position="924"/>
        <end position="989"/>
    </location>
</feature>
<dbReference type="OrthoDB" id="5919166at2759"/>
<feature type="compositionally biased region" description="Gly residues" evidence="3">
    <location>
        <begin position="317"/>
        <end position="327"/>
    </location>
</feature>
<dbReference type="PANTHER" id="PTHR13020:SF25">
    <property type="entry name" value="PROTEIN GAWKY"/>
    <property type="match status" value="1"/>
</dbReference>
<organism evidence="5 6">
    <name type="scientific">Orchesella cincta</name>
    <name type="common">Springtail</name>
    <name type="synonym">Podura cincta</name>
    <dbReference type="NCBI Taxonomy" id="48709"/>
    <lineage>
        <taxon>Eukaryota</taxon>
        <taxon>Metazoa</taxon>
        <taxon>Ecdysozoa</taxon>
        <taxon>Arthropoda</taxon>
        <taxon>Hexapoda</taxon>
        <taxon>Collembola</taxon>
        <taxon>Entomobryomorpha</taxon>
        <taxon>Entomobryoidea</taxon>
        <taxon>Orchesellidae</taxon>
        <taxon>Orchesellinae</taxon>
        <taxon>Orchesella</taxon>
    </lineage>
</organism>